<dbReference type="PROSITE" id="PS50088">
    <property type="entry name" value="ANK_REPEAT"/>
    <property type="match status" value="1"/>
</dbReference>
<gene>
    <name evidence="4" type="ORF">COHA_000863</name>
</gene>
<reference evidence="4" key="1">
    <citation type="submission" date="2020-11" db="EMBL/GenBank/DDBJ databases">
        <title>Chlorella ohadii genome sequencing and assembly.</title>
        <authorList>
            <person name="Murik O."/>
            <person name="Treves H."/>
            <person name="Kedem I."/>
            <person name="Shotland Y."/>
            <person name="Kaplan A."/>
        </authorList>
    </citation>
    <scope>NUCLEOTIDE SEQUENCE</scope>
    <source>
        <strain evidence="4">1</strain>
    </source>
</reference>
<dbReference type="PANTHER" id="PTHR24171">
    <property type="entry name" value="ANKYRIN REPEAT DOMAIN-CONTAINING PROTEIN 39-RELATED"/>
    <property type="match status" value="1"/>
</dbReference>
<keyword evidence="2 3" id="KW-0040">ANK repeat</keyword>
<protein>
    <submittedName>
        <fullName evidence="4">Uncharacterized protein</fullName>
    </submittedName>
</protein>
<dbReference type="PROSITE" id="PS50297">
    <property type="entry name" value="ANK_REP_REGION"/>
    <property type="match status" value="1"/>
</dbReference>
<organism evidence="4 5">
    <name type="scientific">Chlorella ohadii</name>
    <dbReference type="NCBI Taxonomy" id="2649997"/>
    <lineage>
        <taxon>Eukaryota</taxon>
        <taxon>Viridiplantae</taxon>
        <taxon>Chlorophyta</taxon>
        <taxon>core chlorophytes</taxon>
        <taxon>Trebouxiophyceae</taxon>
        <taxon>Chlorellales</taxon>
        <taxon>Chlorellaceae</taxon>
        <taxon>Chlorella clade</taxon>
        <taxon>Chlorella</taxon>
    </lineage>
</organism>
<dbReference type="SMART" id="SM00248">
    <property type="entry name" value="ANK"/>
    <property type="match status" value="3"/>
</dbReference>
<accession>A0AAD5E0B2</accession>
<dbReference type="SUPFAM" id="SSF48403">
    <property type="entry name" value="Ankyrin repeat"/>
    <property type="match status" value="1"/>
</dbReference>
<sequence>MEKNPWYKNVEGPFLQWKGPVGIKEDGGGCTRGRGRVGPMVIHRAANNQDAEAIKKAVEEGHDVNEVEAAGNTPLHFACWQGWIGGCELLLSLGAKVNASNNAGDRPWHWARNAGHEGVMAFIEKNGGRTDQGQVLVPDHVPKVKARLQRLSESRWYCNVLPNFGLLKIGGPGELHLSTAGGCDALPSQDFYQKDCWAHHPKPHQEYMDMRKKQDEAMVAERAKLVPGM</sequence>
<feature type="repeat" description="ANK" evidence="3">
    <location>
        <begin position="70"/>
        <end position="102"/>
    </location>
</feature>
<keyword evidence="1" id="KW-0677">Repeat</keyword>
<evidence type="ECO:0000256" key="1">
    <source>
        <dbReference type="ARBA" id="ARBA00022737"/>
    </source>
</evidence>
<proteinExistence type="predicted"/>
<name>A0AAD5E0B2_9CHLO</name>
<keyword evidence="5" id="KW-1185">Reference proteome</keyword>
<dbReference type="Gene3D" id="1.25.40.20">
    <property type="entry name" value="Ankyrin repeat-containing domain"/>
    <property type="match status" value="1"/>
</dbReference>
<evidence type="ECO:0000313" key="4">
    <source>
        <dbReference type="EMBL" id="KAI7845574.1"/>
    </source>
</evidence>
<dbReference type="EMBL" id="JADXDR010000015">
    <property type="protein sequence ID" value="KAI7845574.1"/>
    <property type="molecule type" value="Genomic_DNA"/>
</dbReference>
<dbReference type="InterPro" id="IPR002110">
    <property type="entry name" value="Ankyrin_rpt"/>
</dbReference>
<evidence type="ECO:0000313" key="5">
    <source>
        <dbReference type="Proteomes" id="UP001205105"/>
    </source>
</evidence>
<evidence type="ECO:0000256" key="3">
    <source>
        <dbReference type="PROSITE-ProRule" id="PRU00023"/>
    </source>
</evidence>
<comment type="caution">
    <text evidence="4">The sequence shown here is derived from an EMBL/GenBank/DDBJ whole genome shotgun (WGS) entry which is preliminary data.</text>
</comment>
<dbReference type="AlphaFoldDB" id="A0AAD5E0B2"/>
<dbReference type="InterPro" id="IPR036770">
    <property type="entry name" value="Ankyrin_rpt-contain_sf"/>
</dbReference>
<evidence type="ECO:0000256" key="2">
    <source>
        <dbReference type="ARBA" id="ARBA00023043"/>
    </source>
</evidence>
<dbReference type="Proteomes" id="UP001205105">
    <property type="component" value="Unassembled WGS sequence"/>
</dbReference>
<dbReference type="Pfam" id="PF12796">
    <property type="entry name" value="Ank_2"/>
    <property type="match status" value="1"/>
</dbReference>